<gene>
    <name evidence="1" type="ORF">Anapl_16368</name>
</gene>
<keyword evidence="2" id="KW-1185">Reference proteome</keyword>
<proteinExistence type="predicted"/>
<organism evidence="1 2">
    <name type="scientific">Anas platyrhynchos</name>
    <name type="common">Mallard</name>
    <name type="synonym">Anas boschas</name>
    <dbReference type="NCBI Taxonomy" id="8839"/>
    <lineage>
        <taxon>Eukaryota</taxon>
        <taxon>Metazoa</taxon>
        <taxon>Chordata</taxon>
        <taxon>Craniata</taxon>
        <taxon>Vertebrata</taxon>
        <taxon>Euteleostomi</taxon>
        <taxon>Archelosauria</taxon>
        <taxon>Archosauria</taxon>
        <taxon>Dinosauria</taxon>
        <taxon>Saurischia</taxon>
        <taxon>Theropoda</taxon>
        <taxon>Coelurosauria</taxon>
        <taxon>Aves</taxon>
        <taxon>Neognathae</taxon>
        <taxon>Galloanserae</taxon>
        <taxon>Anseriformes</taxon>
        <taxon>Anatidae</taxon>
        <taxon>Anatinae</taxon>
        <taxon>Anas</taxon>
    </lineage>
</organism>
<reference evidence="2" key="1">
    <citation type="journal article" date="2013" name="Nat. Genet.">
        <title>The duck genome and transcriptome provide insight into an avian influenza virus reservoir species.</title>
        <authorList>
            <person name="Huang Y."/>
            <person name="Li Y."/>
            <person name="Burt D.W."/>
            <person name="Chen H."/>
            <person name="Zhang Y."/>
            <person name="Qian W."/>
            <person name="Kim H."/>
            <person name="Gan S."/>
            <person name="Zhao Y."/>
            <person name="Li J."/>
            <person name="Yi K."/>
            <person name="Feng H."/>
            <person name="Zhu P."/>
            <person name="Li B."/>
            <person name="Liu Q."/>
            <person name="Fairley S."/>
            <person name="Magor K.E."/>
            <person name="Du Z."/>
            <person name="Hu X."/>
            <person name="Goodman L."/>
            <person name="Tafer H."/>
            <person name="Vignal A."/>
            <person name="Lee T."/>
            <person name="Kim K.W."/>
            <person name="Sheng Z."/>
            <person name="An Y."/>
            <person name="Searle S."/>
            <person name="Herrero J."/>
            <person name="Groenen M.A."/>
            <person name="Crooijmans R.P."/>
            <person name="Faraut T."/>
            <person name="Cai Q."/>
            <person name="Webster R.G."/>
            <person name="Aldridge J.R."/>
            <person name="Warren W.C."/>
            <person name="Bartschat S."/>
            <person name="Kehr S."/>
            <person name="Marz M."/>
            <person name="Stadler P.F."/>
            <person name="Smith J."/>
            <person name="Kraus R.H."/>
            <person name="Zhao Y."/>
            <person name="Ren L."/>
            <person name="Fei J."/>
            <person name="Morisson M."/>
            <person name="Kaiser P."/>
            <person name="Griffin D.K."/>
            <person name="Rao M."/>
            <person name="Pitel F."/>
            <person name="Wang J."/>
            <person name="Li N."/>
        </authorList>
    </citation>
    <scope>NUCLEOTIDE SEQUENCE [LARGE SCALE GENOMIC DNA]</scope>
</reference>
<dbReference type="EMBL" id="KB744162">
    <property type="protein sequence ID" value="EOA95833.1"/>
    <property type="molecule type" value="Genomic_DNA"/>
</dbReference>
<accession>R0KRG1</accession>
<sequence length="954" mass="105038">MWCFPGATLHIGNSQLERWLPDLVPPGVWPCTHADGSILSSQQSAMASLIPVCVRHFGNLAHSHQHKQPITGPRDLAWQRVPSSLESPTTIFYRRGFPAFFITPCKAPCMLVHTTKASHSSPLRASCKEEGCNAVPGGRLQCEAAFGVPGRCTWLCGLLQTFPTMLRYADTGEWGHSAARGLLSAGWRRFYLLVLWLHFSSVHTRSAAVGYKFPHRLPAAQSVMAINWRTGKPLEKVVGTRPKQCSLGNEVVAGRTTSLTTKAADDSMFRSHGAHLFGFSLYFYLRGKKKRSSKCCLLHSRLLTAVGKDSQGFPVISQDGSLAIVLHDRRCVWPLNYSGCGPRLEMSEAALGPTGTSHLPWDKGRGLLGALSTGDWGFCGTAAAWGTESFFGVSPYRRDMVCCREGLMADVKPGGKERSAEDRLLLACVLGTICSACSPDPGLDAACKATHVLPPQTCSDGIPILPAQAKEITSSAKLRSWSQLAGECQRLPAPQEEVKSRRKVEAQAWELWTERNYARKSIKQGAEAAKAELEFLQRLKCTPHGWFSETSCQVKPPLEAGGPRLLSALGCWAPLCHLLLRFVVFVQREKAESWSAHFWGAERTPAMAWLRAEAEKAASFYRLLQRPLALPKGNSHVSLCQLKCWLFSPVKSTEAVCCCFVVGECVCVVFTDAEAVLQRHGAAFSKVLCIGRQPSPEIFRGFRPAEWVMKQPARCPWLQHVEDTTALLHEEELSSTVKEDASRIRDSEWLRAGFAEGNCSSEAWWLLASVSFQGRPLNQQIATARWSAGTCLTGERHPKALSDVLFIIETHLRSFISFSLTWCAQLQAYPTTTHTAQTISSSLGLHKPSWVVLGHSGPEHELAVASAIKSRLQQAFAEEEFNDWGWTSSRMQRSGLARSPKQLGDNHCKVRVHGFFELHSSSVSKAESAGIEQKGVLVQRTQKAFKVGIDAGLQ</sequence>
<evidence type="ECO:0000313" key="1">
    <source>
        <dbReference type="EMBL" id="EOA95833.1"/>
    </source>
</evidence>
<evidence type="ECO:0000313" key="2">
    <source>
        <dbReference type="Proteomes" id="UP000296049"/>
    </source>
</evidence>
<name>R0KRG1_ANAPL</name>
<protein>
    <submittedName>
        <fullName evidence="1">Uncharacterized protein</fullName>
    </submittedName>
</protein>
<dbReference type="Proteomes" id="UP000296049">
    <property type="component" value="Unassembled WGS sequence"/>
</dbReference>
<dbReference type="AlphaFoldDB" id="R0KRG1"/>